<sequence length="66" mass="7542">FSFISYRHTGSRKMLFVMGVFVLFTLKGLIMSLSLFTGIVELELDPALVLLDLFILITLYLMIIVK</sequence>
<dbReference type="EMBL" id="BARS01051338">
    <property type="protein sequence ID" value="GAG44419.1"/>
    <property type="molecule type" value="Genomic_DNA"/>
</dbReference>
<reference evidence="2" key="1">
    <citation type="journal article" date="2014" name="Front. Microbiol.">
        <title>High frequency of phylogenetically diverse reductive dehalogenase-homologous genes in deep subseafloor sedimentary metagenomes.</title>
        <authorList>
            <person name="Kawai M."/>
            <person name="Futagami T."/>
            <person name="Toyoda A."/>
            <person name="Takaki Y."/>
            <person name="Nishi S."/>
            <person name="Hori S."/>
            <person name="Arai W."/>
            <person name="Tsubouchi T."/>
            <person name="Morono Y."/>
            <person name="Uchiyama I."/>
            <person name="Ito T."/>
            <person name="Fujiyama A."/>
            <person name="Inagaki F."/>
            <person name="Takami H."/>
        </authorList>
    </citation>
    <scope>NUCLEOTIDE SEQUENCE</scope>
    <source>
        <strain evidence="2">Expedition CK06-06</strain>
    </source>
</reference>
<feature type="transmembrane region" description="Helical" evidence="1">
    <location>
        <begin position="15"/>
        <end position="40"/>
    </location>
</feature>
<evidence type="ECO:0000256" key="1">
    <source>
        <dbReference type="SAM" id="Phobius"/>
    </source>
</evidence>
<protein>
    <submittedName>
        <fullName evidence="2">Uncharacterized protein</fullName>
    </submittedName>
</protein>
<keyword evidence="1" id="KW-1133">Transmembrane helix</keyword>
<name>X0XML6_9ZZZZ</name>
<accession>X0XML6</accession>
<feature type="transmembrane region" description="Helical" evidence="1">
    <location>
        <begin position="46"/>
        <end position="65"/>
    </location>
</feature>
<keyword evidence="1" id="KW-0472">Membrane</keyword>
<keyword evidence="1" id="KW-0812">Transmembrane</keyword>
<dbReference type="AlphaFoldDB" id="X0XML6"/>
<feature type="non-terminal residue" evidence="2">
    <location>
        <position position="1"/>
    </location>
</feature>
<evidence type="ECO:0000313" key="2">
    <source>
        <dbReference type="EMBL" id="GAG44419.1"/>
    </source>
</evidence>
<gene>
    <name evidence="2" type="ORF">S01H1_76494</name>
</gene>
<organism evidence="2">
    <name type="scientific">marine sediment metagenome</name>
    <dbReference type="NCBI Taxonomy" id="412755"/>
    <lineage>
        <taxon>unclassified sequences</taxon>
        <taxon>metagenomes</taxon>
        <taxon>ecological metagenomes</taxon>
    </lineage>
</organism>
<proteinExistence type="predicted"/>
<comment type="caution">
    <text evidence="2">The sequence shown here is derived from an EMBL/GenBank/DDBJ whole genome shotgun (WGS) entry which is preliminary data.</text>
</comment>